<dbReference type="PANTHER" id="PTHR33741:SF5">
    <property type="entry name" value="TRANSMEMBRANE PROTEIN DDB_G0269096-RELATED"/>
    <property type="match status" value="1"/>
</dbReference>
<organism evidence="4 5">
    <name type="scientific">Paraburkholderia bryophila</name>
    <dbReference type="NCBI Taxonomy" id="420952"/>
    <lineage>
        <taxon>Bacteria</taxon>
        <taxon>Pseudomonadati</taxon>
        <taxon>Pseudomonadota</taxon>
        <taxon>Betaproteobacteria</taxon>
        <taxon>Burkholderiales</taxon>
        <taxon>Burkholderiaceae</taxon>
        <taxon>Paraburkholderia</taxon>
    </lineage>
</organism>
<feature type="transmembrane region" description="Helical" evidence="2">
    <location>
        <begin position="130"/>
        <end position="148"/>
    </location>
</feature>
<evidence type="ECO:0000256" key="2">
    <source>
        <dbReference type="SAM" id="Phobius"/>
    </source>
</evidence>
<keyword evidence="2" id="KW-0472">Membrane</keyword>
<feature type="region of interest" description="Disordered" evidence="1">
    <location>
        <begin position="202"/>
        <end position="224"/>
    </location>
</feature>
<reference evidence="4 5" key="1">
    <citation type="submission" date="2018-06" db="EMBL/GenBank/DDBJ databases">
        <title>Genomic Encyclopedia of Type Strains, Phase III (KMG-III): the genomes of soil and plant-associated and newly described type strains.</title>
        <authorList>
            <person name="Whitman W."/>
        </authorList>
    </citation>
    <scope>NUCLEOTIDE SEQUENCE [LARGE SCALE GENOMIC DNA]</scope>
    <source>
        <strain evidence="4 5">LMG 23644</strain>
    </source>
</reference>
<feature type="domain" description="HPP transmembrane region" evidence="3">
    <location>
        <begin position="44"/>
        <end position="201"/>
    </location>
</feature>
<proteinExistence type="predicted"/>
<comment type="caution">
    <text evidence="4">The sequence shown here is derived from an EMBL/GenBank/DDBJ whole genome shotgun (WGS) entry which is preliminary data.</text>
</comment>
<feature type="transmembrane region" description="Helical" evidence="2">
    <location>
        <begin position="20"/>
        <end position="41"/>
    </location>
</feature>
<dbReference type="AlphaFoldDB" id="A0A329D3B1"/>
<dbReference type="InterPro" id="IPR007065">
    <property type="entry name" value="HPP"/>
</dbReference>
<accession>A0A329D3B1</accession>
<dbReference type="Pfam" id="PF04982">
    <property type="entry name" value="TM_HPP"/>
    <property type="match status" value="1"/>
</dbReference>
<feature type="transmembrane region" description="Helical" evidence="2">
    <location>
        <begin position="178"/>
        <end position="195"/>
    </location>
</feature>
<dbReference type="STRING" id="1169143.GCA_000383275_03088"/>
<dbReference type="InterPro" id="IPR058581">
    <property type="entry name" value="TM_HPP"/>
</dbReference>
<dbReference type="PANTHER" id="PTHR33741">
    <property type="entry name" value="TRANSMEMBRANE PROTEIN DDB_G0269096-RELATED"/>
    <property type="match status" value="1"/>
</dbReference>
<feature type="transmembrane region" description="Helical" evidence="2">
    <location>
        <begin position="155"/>
        <end position="172"/>
    </location>
</feature>
<keyword evidence="2" id="KW-0812">Transmembrane</keyword>
<dbReference type="EMBL" id="QLTK01000001">
    <property type="protein sequence ID" value="RAS38794.1"/>
    <property type="molecule type" value="Genomic_DNA"/>
</dbReference>
<evidence type="ECO:0000313" key="4">
    <source>
        <dbReference type="EMBL" id="RAS38794.1"/>
    </source>
</evidence>
<keyword evidence="2" id="KW-1133">Transmembrane helix</keyword>
<dbReference type="Proteomes" id="UP000248918">
    <property type="component" value="Unassembled WGS sequence"/>
</dbReference>
<feature type="transmembrane region" description="Helical" evidence="2">
    <location>
        <begin position="78"/>
        <end position="97"/>
    </location>
</feature>
<feature type="region of interest" description="Disordered" evidence="1">
    <location>
        <begin position="273"/>
        <end position="297"/>
    </location>
</feature>
<feature type="transmembrane region" description="Helical" evidence="2">
    <location>
        <begin position="53"/>
        <end position="72"/>
    </location>
</feature>
<evidence type="ECO:0000313" key="5">
    <source>
        <dbReference type="Proteomes" id="UP000248918"/>
    </source>
</evidence>
<protein>
    <submittedName>
        <fullName evidence="4">HPP family protein</fullName>
    </submittedName>
</protein>
<sequence length="297" mass="31291">MPSRRRAVSGNVARGLVFNFVLPYIVFRSIALRWLASFIPAPVSVRWQERARSCFGALLGIAFTSGAMRLLLGPTVNIPMLVAPMGASAVLLFAVPASPLAQPWSLIGGNLVAAAIGVTCANLIADPTLAAALAVSLSICGMFALRCVHPPSGAVALTAVLGGPAIHALGYRFVLEPIALQSAALLVAALVYHAATGHRYPHAHAHRPSRAAAGDTAGEPPRSGFTRADFEAVLMRRSEMLDIDPDDLEALLHEVELQAASRAFNGNAHNTNAAAARAVASQRDTNPDQQTRHENTH</sequence>
<name>A0A329D3B1_9BURK</name>
<evidence type="ECO:0000256" key="1">
    <source>
        <dbReference type="SAM" id="MobiDB-lite"/>
    </source>
</evidence>
<evidence type="ECO:0000259" key="3">
    <source>
        <dbReference type="Pfam" id="PF04982"/>
    </source>
</evidence>
<gene>
    <name evidence="4" type="ORF">BX591_101123</name>
</gene>